<dbReference type="PANTHER" id="PTHR46494:SF1">
    <property type="entry name" value="CORA FAMILY METAL ION TRANSPORTER (EUROFUNG)"/>
    <property type="match status" value="1"/>
</dbReference>
<dbReference type="InterPro" id="IPR045863">
    <property type="entry name" value="CorA_TM1_TM2"/>
</dbReference>
<evidence type="ECO:0000256" key="3">
    <source>
        <dbReference type="ARBA" id="ARBA00022448"/>
    </source>
</evidence>
<dbReference type="AlphaFoldDB" id="A9KHP1"/>
<keyword evidence="12" id="KW-0175">Coiled coil</keyword>
<dbReference type="GO" id="GO:0000287">
    <property type="term" value="F:magnesium ion binding"/>
    <property type="evidence" value="ECO:0007669"/>
    <property type="project" value="TreeGrafter"/>
</dbReference>
<dbReference type="PANTHER" id="PTHR46494">
    <property type="entry name" value="CORA FAMILY METAL ION TRANSPORTER (EUROFUNG)"/>
    <property type="match status" value="1"/>
</dbReference>
<evidence type="ECO:0000256" key="12">
    <source>
        <dbReference type="SAM" id="Coils"/>
    </source>
</evidence>
<protein>
    <submittedName>
        <fullName evidence="14">Mg2 transporter protein CorA family protein</fullName>
    </submittedName>
</protein>
<feature type="transmembrane region" description="Helical" evidence="13">
    <location>
        <begin position="284"/>
        <end position="304"/>
    </location>
</feature>
<dbReference type="GO" id="GO:0015095">
    <property type="term" value="F:magnesium ion transmembrane transporter activity"/>
    <property type="evidence" value="ECO:0007669"/>
    <property type="project" value="TreeGrafter"/>
</dbReference>
<evidence type="ECO:0000256" key="5">
    <source>
        <dbReference type="ARBA" id="ARBA00022692"/>
    </source>
</evidence>
<sequence length="310" mass="36788">MFYEISNTVKPVDYREINSESIYVGIITLKELDEIYEFFDFSESTLTTCRSENKNIQNTIAVYDDYSFGIINVIDSKDIHKSPDKVAFYIMSNLFLIVDIFDEDKSTISALDMVLARTKQNKATLEKIIYNFLSRLIFEENIEIENLELKISKLEKRVFSNEIKNFNDELLLIQKKLSTMRNYYEQLANIGEDLMENENDIFQDENLRYFKMFTNRVDRLSNNIQMLREYVSQVREAYQAQMDYNINNIMKVFTVVTTIFLPLTLIVGWYGMNFKFMPEVTWRYGYLGVVFLSIAVVIFCIIWFKKKKLM</sequence>
<evidence type="ECO:0000256" key="7">
    <source>
        <dbReference type="ARBA" id="ARBA00022989"/>
    </source>
</evidence>
<organism evidence="14 15">
    <name type="scientific">Lachnoclostridium phytofermentans (strain ATCC 700394 / DSM 18823 / ISDg)</name>
    <name type="common">Clostridium phytofermentans</name>
    <dbReference type="NCBI Taxonomy" id="357809"/>
    <lineage>
        <taxon>Bacteria</taxon>
        <taxon>Bacillati</taxon>
        <taxon>Bacillota</taxon>
        <taxon>Clostridia</taxon>
        <taxon>Lachnospirales</taxon>
        <taxon>Lachnospiraceae</taxon>
    </lineage>
</organism>
<name>A9KHP1_LACP7</name>
<dbReference type="KEGG" id="cpy:Cphy_1958"/>
<evidence type="ECO:0000313" key="14">
    <source>
        <dbReference type="EMBL" id="ABX42326.1"/>
    </source>
</evidence>
<dbReference type="Proteomes" id="UP000000370">
    <property type="component" value="Chromosome"/>
</dbReference>
<dbReference type="SUPFAM" id="SSF143865">
    <property type="entry name" value="CorA soluble domain-like"/>
    <property type="match status" value="1"/>
</dbReference>
<dbReference type="EMBL" id="CP000885">
    <property type="protein sequence ID" value="ABX42326.1"/>
    <property type="molecule type" value="Genomic_DNA"/>
</dbReference>
<dbReference type="Gene3D" id="1.20.58.340">
    <property type="entry name" value="Magnesium transport protein CorA, transmembrane region"/>
    <property type="match status" value="2"/>
</dbReference>
<dbReference type="HOGENOM" id="CLU_007127_0_1_9"/>
<dbReference type="RefSeq" id="WP_012199980.1">
    <property type="nucleotide sequence ID" value="NC_010001.1"/>
</dbReference>
<dbReference type="CDD" id="cd12826">
    <property type="entry name" value="EcCorA_ZntB-like_u1"/>
    <property type="match status" value="1"/>
</dbReference>
<dbReference type="eggNOG" id="COG0598">
    <property type="taxonomic scope" value="Bacteria"/>
</dbReference>
<evidence type="ECO:0000256" key="8">
    <source>
        <dbReference type="ARBA" id="ARBA00023065"/>
    </source>
</evidence>
<keyword evidence="5 13" id="KW-0812">Transmembrane</keyword>
<keyword evidence="9 13" id="KW-0472">Membrane</keyword>
<dbReference type="InterPro" id="IPR002523">
    <property type="entry name" value="MgTranspt_CorA/ZnTranspt_ZntB"/>
</dbReference>
<dbReference type="GO" id="GO:0050897">
    <property type="term" value="F:cobalt ion binding"/>
    <property type="evidence" value="ECO:0007669"/>
    <property type="project" value="TreeGrafter"/>
</dbReference>
<accession>A9KHP1</accession>
<reference evidence="15" key="1">
    <citation type="submission" date="2007-11" db="EMBL/GenBank/DDBJ databases">
        <title>Complete genome sequence of Clostridium phytofermentans ISDg.</title>
        <authorList>
            <person name="Leschine S.B."/>
            <person name="Warnick T.A."/>
            <person name="Blanchard J.L."/>
            <person name="Schnell D.J."/>
            <person name="Petit E.L."/>
            <person name="LaTouf W.G."/>
            <person name="Copeland A."/>
            <person name="Lucas S."/>
            <person name="Lapidus A."/>
            <person name="Barry K."/>
            <person name="Glavina del Rio T."/>
            <person name="Dalin E."/>
            <person name="Tice H."/>
            <person name="Pitluck S."/>
            <person name="Kiss H."/>
            <person name="Brettin T."/>
            <person name="Bruce D."/>
            <person name="Detter J.C."/>
            <person name="Han C."/>
            <person name="Kuske C."/>
            <person name="Schmutz J."/>
            <person name="Larimer F."/>
            <person name="Land M."/>
            <person name="Hauser L."/>
            <person name="Kyrpides N."/>
            <person name="Kim E.A."/>
            <person name="Richardson P."/>
        </authorList>
    </citation>
    <scope>NUCLEOTIDE SEQUENCE [LARGE SCALE GENOMIC DNA]</scope>
    <source>
        <strain evidence="15">ATCC 700394 / DSM 18823 / ISDg</strain>
    </source>
</reference>
<evidence type="ECO:0000256" key="13">
    <source>
        <dbReference type="SAM" id="Phobius"/>
    </source>
</evidence>
<evidence type="ECO:0000256" key="10">
    <source>
        <dbReference type="ARBA" id="ARBA00034269"/>
    </source>
</evidence>
<dbReference type="STRING" id="357809.Cphy_1958"/>
<keyword evidence="15" id="KW-1185">Reference proteome</keyword>
<keyword evidence="4" id="KW-1003">Cell membrane</keyword>
<evidence type="ECO:0000256" key="4">
    <source>
        <dbReference type="ARBA" id="ARBA00022475"/>
    </source>
</evidence>
<dbReference type="Pfam" id="PF01544">
    <property type="entry name" value="CorA"/>
    <property type="match status" value="1"/>
</dbReference>
<comment type="similarity">
    <text evidence="2">Belongs to the CorA metal ion transporter (MIT) (TC 1.A.35) family.</text>
</comment>
<keyword evidence="8" id="KW-0406">Ion transport</keyword>
<dbReference type="GO" id="GO:0015087">
    <property type="term" value="F:cobalt ion transmembrane transporter activity"/>
    <property type="evidence" value="ECO:0007669"/>
    <property type="project" value="TreeGrafter"/>
</dbReference>
<proteinExistence type="inferred from homology"/>
<dbReference type="SUPFAM" id="SSF144083">
    <property type="entry name" value="Magnesium transport protein CorA, transmembrane region"/>
    <property type="match status" value="1"/>
</dbReference>
<comment type="subcellular location">
    <subcellularLocation>
        <location evidence="1">Cell membrane</location>
        <topology evidence="1">Multi-pass membrane protein</topology>
    </subcellularLocation>
</comment>
<dbReference type="InterPro" id="IPR045861">
    <property type="entry name" value="CorA_cytoplasmic_dom"/>
</dbReference>
<gene>
    <name evidence="14" type="ordered locus">Cphy_1958</name>
</gene>
<comment type="function">
    <text evidence="11">Mediates influx of magnesium ions. Alternates between open and closed states. Activated by low cytoplasmic Mg(2+) levels. Inactive when cytoplasmic Mg(2+) levels are high.</text>
</comment>
<evidence type="ECO:0000313" key="15">
    <source>
        <dbReference type="Proteomes" id="UP000000370"/>
    </source>
</evidence>
<evidence type="ECO:0000256" key="11">
    <source>
        <dbReference type="ARBA" id="ARBA00045497"/>
    </source>
</evidence>
<keyword evidence="7 13" id="KW-1133">Transmembrane helix</keyword>
<feature type="transmembrane region" description="Helical" evidence="13">
    <location>
        <begin position="252"/>
        <end position="272"/>
    </location>
</feature>
<evidence type="ECO:0000256" key="2">
    <source>
        <dbReference type="ARBA" id="ARBA00009765"/>
    </source>
</evidence>
<keyword evidence="6" id="KW-0460">Magnesium</keyword>
<evidence type="ECO:0000256" key="9">
    <source>
        <dbReference type="ARBA" id="ARBA00023136"/>
    </source>
</evidence>
<feature type="coiled-coil region" evidence="12">
    <location>
        <begin position="137"/>
        <end position="164"/>
    </location>
</feature>
<keyword evidence="3" id="KW-0813">Transport</keyword>
<evidence type="ECO:0000256" key="6">
    <source>
        <dbReference type="ARBA" id="ARBA00022842"/>
    </source>
</evidence>
<dbReference type="GO" id="GO:0005886">
    <property type="term" value="C:plasma membrane"/>
    <property type="evidence" value="ECO:0007669"/>
    <property type="project" value="UniProtKB-SubCell"/>
</dbReference>
<dbReference type="OrthoDB" id="9803416at2"/>
<comment type="catalytic activity">
    <reaction evidence="10">
        <text>Mg(2+)(in) = Mg(2+)(out)</text>
        <dbReference type="Rhea" id="RHEA:29827"/>
        <dbReference type="ChEBI" id="CHEBI:18420"/>
    </reaction>
</comment>
<evidence type="ECO:0000256" key="1">
    <source>
        <dbReference type="ARBA" id="ARBA00004651"/>
    </source>
</evidence>
<dbReference type="FunFam" id="1.20.58.340:FF:000004">
    <property type="entry name" value="Magnesium transport protein CorA"/>
    <property type="match status" value="1"/>
</dbReference>